<protein>
    <submittedName>
        <fullName evidence="1">Uncharacterized protein</fullName>
    </submittedName>
</protein>
<accession>A0A2D4Q3Z8</accession>
<evidence type="ECO:0000313" key="1">
    <source>
        <dbReference type="EMBL" id="LAB64236.1"/>
    </source>
</evidence>
<dbReference type="AlphaFoldDB" id="A0A2D4Q3Z8"/>
<dbReference type="EMBL" id="IACN01117902">
    <property type="protein sequence ID" value="LAB64236.1"/>
    <property type="molecule type" value="Transcribed_RNA"/>
</dbReference>
<proteinExistence type="predicted"/>
<sequence>MEENGNTFFSGTKPAAILPVHLVGEYQNSNLENNLNFAASQCPPNKGNIRLQEALKLGPIGDFLKNRDSKCFMAILGVIKCCHCLLPQSQQKPPIWKNGFVFTTMAII</sequence>
<name>A0A2D4Q3Z8_MICSU</name>
<organism evidence="1">
    <name type="scientific">Micrurus surinamensis</name>
    <name type="common">Surinam coral snake</name>
    <dbReference type="NCBI Taxonomy" id="129470"/>
    <lineage>
        <taxon>Eukaryota</taxon>
        <taxon>Metazoa</taxon>
        <taxon>Chordata</taxon>
        <taxon>Craniata</taxon>
        <taxon>Vertebrata</taxon>
        <taxon>Euteleostomi</taxon>
        <taxon>Lepidosauria</taxon>
        <taxon>Squamata</taxon>
        <taxon>Bifurcata</taxon>
        <taxon>Unidentata</taxon>
        <taxon>Episquamata</taxon>
        <taxon>Toxicofera</taxon>
        <taxon>Serpentes</taxon>
        <taxon>Colubroidea</taxon>
        <taxon>Elapidae</taxon>
        <taxon>Elapinae</taxon>
        <taxon>Micrurus</taxon>
    </lineage>
</organism>
<reference evidence="1" key="1">
    <citation type="submission" date="2017-07" db="EMBL/GenBank/DDBJ databases">
        <authorList>
            <person name="Mikheyev A."/>
            <person name="Grau M."/>
        </authorList>
    </citation>
    <scope>NUCLEOTIDE SEQUENCE</scope>
    <source>
        <tissue evidence="1">Venom_gland</tissue>
    </source>
</reference>
<reference evidence="1" key="2">
    <citation type="submission" date="2017-11" db="EMBL/GenBank/DDBJ databases">
        <title>Coralsnake Venomics: Analyses of Venom Gland Transcriptomes and Proteomes of Six Brazilian Taxa.</title>
        <authorList>
            <person name="Aird S.D."/>
            <person name="Jorge da Silva N."/>
            <person name="Qiu L."/>
            <person name="Villar-Briones A."/>
            <person name="Aparecida-Saddi V."/>
            <person name="Campos-Telles M.P."/>
            <person name="Grau M."/>
            <person name="Mikheyev A.S."/>
        </authorList>
    </citation>
    <scope>NUCLEOTIDE SEQUENCE</scope>
    <source>
        <tissue evidence="1">Venom_gland</tissue>
    </source>
</reference>